<keyword evidence="5" id="KW-0808">Transferase</keyword>
<dbReference type="PANTHER" id="PTHR10815">
    <property type="entry name" value="METHYLATED-DNA--PROTEIN-CYSTEINE METHYLTRANSFERASE"/>
    <property type="match status" value="1"/>
</dbReference>
<evidence type="ECO:0000256" key="1">
    <source>
        <dbReference type="ARBA" id="ARBA00001286"/>
    </source>
</evidence>
<dbReference type="EMBL" id="NFHO01000007">
    <property type="protein sequence ID" value="OUN42580.1"/>
    <property type="molecule type" value="Genomic_DNA"/>
</dbReference>
<dbReference type="InterPro" id="IPR014048">
    <property type="entry name" value="MethylDNA_cys_MeTrfase_DNA-bd"/>
</dbReference>
<evidence type="ECO:0000313" key="10">
    <source>
        <dbReference type="EMBL" id="OUN42580.1"/>
    </source>
</evidence>
<keyword evidence="4" id="KW-0489">Methyltransferase</keyword>
<comment type="catalytic activity">
    <reaction evidence="1">
        <text>a 4-O-methyl-thymidine in DNA + L-cysteinyl-[protein] = a thymidine in DNA + S-methyl-L-cysteinyl-[protein]</text>
        <dbReference type="Rhea" id="RHEA:53428"/>
        <dbReference type="Rhea" id="RHEA-COMP:10131"/>
        <dbReference type="Rhea" id="RHEA-COMP:10132"/>
        <dbReference type="Rhea" id="RHEA-COMP:13555"/>
        <dbReference type="Rhea" id="RHEA-COMP:13556"/>
        <dbReference type="ChEBI" id="CHEBI:29950"/>
        <dbReference type="ChEBI" id="CHEBI:82612"/>
        <dbReference type="ChEBI" id="CHEBI:137386"/>
        <dbReference type="ChEBI" id="CHEBI:137387"/>
        <dbReference type="EC" id="2.1.1.63"/>
    </reaction>
</comment>
<keyword evidence="7" id="KW-0234">DNA repair</keyword>
<dbReference type="GO" id="GO:0003908">
    <property type="term" value="F:methylated-DNA-[protein]-cysteine S-methyltransferase activity"/>
    <property type="evidence" value="ECO:0007669"/>
    <property type="project" value="UniProtKB-EC"/>
</dbReference>
<dbReference type="eggNOG" id="COG0456">
    <property type="taxonomic scope" value="Bacteria"/>
</dbReference>
<evidence type="ECO:0000256" key="5">
    <source>
        <dbReference type="ARBA" id="ARBA00022679"/>
    </source>
</evidence>
<dbReference type="FunFam" id="1.10.10.10:FF:000214">
    <property type="entry name" value="Methylated-DNA--protein-cysteine methyltransferase"/>
    <property type="match status" value="1"/>
</dbReference>
<dbReference type="InterPro" id="IPR008332">
    <property type="entry name" value="MethylG_MeTrfase_N"/>
</dbReference>
<dbReference type="eggNOG" id="COG0350">
    <property type="taxonomic scope" value="Bacteria"/>
</dbReference>
<dbReference type="InterPro" id="IPR036631">
    <property type="entry name" value="MGMT_N_sf"/>
</dbReference>
<dbReference type="InterPro" id="IPR000182">
    <property type="entry name" value="GNAT_dom"/>
</dbReference>
<sequence length="328" mass="35145">MKFKTVCPSPLGDMLLASDGAALTGLWFVGQAYCAAGLPADAADAPELPVFELVQAWLESYFAGEMPKVCAGASAGPGLRPPAGELLRLELLGTPFQRMVWEALQLIPYGETTTYGKLAQSIKERRGAPTSARAVGAAVGRNPVSLIVPCHRVTGADGSLTGYAGGLWRKRALLALERRGITVGEEQRPSSELVARLLDIWEGSVRATHAFLAEADIQRLRGMVPQAIAEVPHLLVARRGGAPVGFAGTDGAFLEMLFVADDARGSGVGRLLLERATELLGVTELLVNEQNPQAIGFYEHMGFVTYRRTDTDTQGDPFPLLYMKRVDA</sequence>
<dbReference type="Pfam" id="PF01035">
    <property type="entry name" value="DNA_binding_1"/>
    <property type="match status" value="1"/>
</dbReference>
<comment type="similarity">
    <text evidence="2">Belongs to the MGMT family.</text>
</comment>
<comment type="caution">
    <text evidence="10">The sequence shown here is derived from an EMBL/GenBank/DDBJ whole genome shotgun (WGS) entry which is preliminary data.</text>
</comment>
<organism evidence="10 11">
    <name type="scientific">Enorma massiliensis</name>
    <dbReference type="NCBI Taxonomy" id="1472761"/>
    <lineage>
        <taxon>Bacteria</taxon>
        <taxon>Bacillati</taxon>
        <taxon>Actinomycetota</taxon>
        <taxon>Coriobacteriia</taxon>
        <taxon>Coriobacteriales</taxon>
        <taxon>Coriobacteriaceae</taxon>
        <taxon>Enorma</taxon>
    </lineage>
</organism>
<dbReference type="NCBIfam" id="TIGR00589">
    <property type="entry name" value="ogt"/>
    <property type="match status" value="1"/>
</dbReference>
<dbReference type="Proteomes" id="UP000196560">
    <property type="component" value="Unassembled WGS sequence"/>
</dbReference>
<dbReference type="InterPro" id="IPR016181">
    <property type="entry name" value="Acyl_CoA_acyltransferase"/>
</dbReference>
<dbReference type="InterPro" id="IPR036388">
    <property type="entry name" value="WH-like_DNA-bd_sf"/>
</dbReference>
<dbReference type="GO" id="GO:0032259">
    <property type="term" value="P:methylation"/>
    <property type="evidence" value="ECO:0007669"/>
    <property type="project" value="UniProtKB-KW"/>
</dbReference>
<comment type="catalytic activity">
    <reaction evidence="8">
        <text>a 6-O-methyl-2'-deoxyguanosine in DNA + L-cysteinyl-[protein] = S-methyl-L-cysteinyl-[protein] + a 2'-deoxyguanosine in DNA</text>
        <dbReference type="Rhea" id="RHEA:24000"/>
        <dbReference type="Rhea" id="RHEA-COMP:10131"/>
        <dbReference type="Rhea" id="RHEA-COMP:10132"/>
        <dbReference type="Rhea" id="RHEA-COMP:11367"/>
        <dbReference type="Rhea" id="RHEA-COMP:11368"/>
        <dbReference type="ChEBI" id="CHEBI:29950"/>
        <dbReference type="ChEBI" id="CHEBI:82612"/>
        <dbReference type="ChEBI" id="CHEBI:85445"/>
        <dbReference type="ChEBI" id="CHEBI:85448"/>
        <dbReference type="EC" id="2.1.1.63"/>
    </reaction>
</comment>
<evidence type="ECO:0000256" key="7">
    <source>
        <dbReference type="ARBA" id="ARBA00023204"/>
    </source>
</evidence>
<dbReference type="PROSITE" id="PS51186">
    <property type="entry name" value="GNAT"/>
    <property type="match status" value="1"/>
</dbReference>
<feature type="domain" description="N-acetyltransferase" evidence="9">
    <location>
        <begin position="195"/>
        <end position="327"/>
    </location>
</feature>
<keyword evidence="6" id="KW-0227">DNA damage</keyword>
<dbReference type="Pfam" id="PF13508">
    <property type="entry name" value="Acetyltransf_7"/>
    <property type="match status" value="1"/>
</dbReference>
<evidence type="ECO:0000256" key="3">
    <source>
        <dbReference type="ARBA" id="ARBA00011918"/>
    </source>
</evidence>
<dbReference type="AlphaFoldDB" id="A0A1Y3UB57"/>
<dbReference type="CDD" id="cd04301">
    <property type="entry name" value="NAT_SF"/>
    <property type="match status" value="1"/>
</dbReference>
<dbReference type="SUPFAM" id="SSF53155">
    <property type="entry name" value="Methylated DNA-protein cysteine methyltransferase domain"/>
    <property type="match status" value="1"/>
</dbReference>
<evidence type="ECO:0000256" key="4">
    <source>
        <dbReference type="ARBA" id="ARBA00022603"/>
    </source>
</evidence>
<protein>
    <recommendedName>
        <fullName evidence="3">methylated-DNA--[protein]-cysteine S-methyltransferase</fullName>
        <ecNumber evidence="3">2.1.1.63</ecNumber>
    </recommendedName>
</protein>
<reference evidence="11" key="1">
    <citation type="submission" date="2017-04" db="EMBL/GenBank/DDBJ databases">
        <title>Function of individual gut microbiota members based on whole genome sequencing of pure cultures obtained from chicken caecum.</title>
        <authorList>
            <person name="Medvecky M."/>
            <person name="Cejkova D."/>
            <person name="Polansky O."/>
            <person name="Karasova D."/>
            <person name="Kubasova T."/>
            <person name="Cizek A."/>
            <person name="Rychlik I."/>
        </authorList>
    </citation>
    <scope>NUCLEOTIDE SEQUENCE [LARGE SCALE GENOMIC DNA]</scope>
    <source>
        <strain evidence="11">An70</strain>
    </source>
</reference>
<evidence type="ECO:0000313" key="11">
    <source>
        <dbReference type="Proteomes" id="UP000196560"/>
    </source>
</evidence>
<evidence type="ECO:0000256" key="2">
    <source>
        <dbReference type="ARBA" id="ARBA00008711"/>
    </source>
</evidence>
<keyword evidence="11" id="KW-1185">Reference proteome</keyword>
<gene>
    <name evidence="10" type="ORF">B5G21_07050</name>
</gene>
<dbReference type="RefSeq" id="WP_204206803.1">
    <property type="nucleotide sequence ID" value="NZ_NFHO01000007.1"/>
</dbReference>
<dbReference type="GO" id="GO:0016747">
    <property type="term" value="F:acyltransferase activity, transferring groups other than amino-acyl groups"/>
    <property type="evidence" value="ECO:0007669"/>
    <property type="project" value="InterPro"/>
</dbReference>
<dbReference type="Pfam" id="PF02870">
    <property type="entry name" value="Methyltransf_1N"/>
    <property type="match status" value="1"/>
</dbReference>
<accession>A0A1Y3UB57</accession>
<dbReference type="InterPro" id="IPR036217">
    <property type="entry name" value="MethylDNA_cys_MeTrfase_DNAb"/>
</dbReference>
<dbReference type="Gene3D" id="3.30.160.70">
    <property type="entry name" value="Methylated DNA-protein cysteine methyltransferase domain"/>
    <property type="match status" value="1"/>
</dbReference>
<proteinExistence type="inferred from homology"/>
<dbReference type="SUPFAM" id="SSF55729">
    <property type="entry name" value="Acyl-CoA N-acyltransferases (Nat)"/>
    <property type="match status" value="1"/>
</dbReference>
<evidence type="ECO:0000256" key="8">
    <source>
        <dbReference type="ARBA" id="ARBA00049348"/>
    </source>
</evidence>
<dbReference type="CDD" id="cd06445">
    <property type="entry name" value="ATase"/>
    <property type="match status" value="1"/>
</dbReference>
<dbReference type="Gene3D" id="1.10.10.10">
    <property type="entry name" value="Winged helix-like DNA-binding domain superfamily/Winged helix DNA-binding domain"/>
    <property type="match status" value="1"/>
</dbReference>
<dbReference type="STRING" id="1118060.GCA_000311845_00429"/>
<dbReference type="Gene3D" id="3.40.630.30">
    <property type="match status" value="1"/>
</dbReference>
<dbReference type="GO" id="GO:0006281">
    <property type="term" value="P:DNA repair"/>
    <property type="evidence" value="ECO:0007669"/>
    <property type="project" value="UniProtKB-KW"/>
</dbReference>
<name>A0A1Y3UB57_9ACTN</name>
<evidence type="ECO:0000259" key="9">
    <source>
        <dbReference type="PROSITE" id="PS51186"/>
    </source>
</evidence>
<dbReference type="SUPFAM" id="SSF46767">
    <property type="entry name" value="Methylated DNA-protein cysteine methyltransferase, C-terminal domain"/>
    <property type="match status" value="1"/>
</dbReference>
<dbReference type="PANTHER" id="PTHR10815:SF5">
    <property type="entry name" value="METHYLATED-DNA--PROTEIN-CYSTEINE METHYLTRANSFERASE"/>
    <property type="match status" value="1"/>
</dbReference>
<evidence type="ECO:0000256" key="6">
    <source>
        <dbReference type="ARBA" id="ARBA00022763"/>
    </source>
</evidence>
<dbReference type="EC" id="2.1.1.63" evidence="3"/>